<comment type="caution">
    <text evidence="13">The sequence shown here is derived from an EMBL/GenBank/DDBJ whole genome shotgun (WGS) entry which is preliminary data.</text>
</comment>
<dbReference type="InterPro" id="IPR005502">
    <property type="entry name" value="Ribosyl_crysJ1"/>
</dbReference>
<gene>
    <name evidence="13" type="ORF">B0T26DRAFT_643562</name>
</gene>
<feature type="binding site" evidence="12">
    <location>
        <position position="330"/>
    </location>
    <ligand>
        <name>Mg(2+)</name>
        <dbReference type="ChEBI" id="CHEBI:18420"/>
        <label>1</label>
    </ligand>
</feature>
<keyword evidence="12" id="KW-0460">Magnesium</keyword>
<dbReference type="Gene3D" id="1.10.4080.10">
    <property type="entry name" value="ADP-ribosylation/Crystallin J1"/>
    <property type="match status" value="1"/>
</dbReference>
<evidence type="ECO:0000256" key="8">
    <source>
        <dbReference type="ARBA" id="ARBA00042850"/>
    </source>
</evidence>
<dbReference type="GO" id="GO:0004649">
    <property type="term" value="F:poly(ADP-ribose) glycohydrolase activity"/>
    <property type="evidence" value="ECO:0007669"/>
    <property type="project" value="UniProtKB-EC"/>
</dbReference>
<evidence type="ECO:0000256" key="1">
    <source>
        <dbReference type="ARBA" id="ARBA00010702"/>
    </source>
</evidence>
<evidence type="ECO:0000256" key="12">
    <source>
        <dbReference type="PIRSR" id="PIRSR605502-1"/>
    </source>
</evidence>
<evidence type="ECO:0000256" key="10">
    <source>
        <dbReference type="ARBA" id="ARBA00043193"/>
    </source>
</evidence>
<dbReference type="RefSeq" id="XP_060299528.1">
    <property type="nucleotide sequence ID" value="XM_060437546.1"/>
</dbReference>
<evidence type="ECO:0000256" key="9">
    <source>
        <dbReference type="ARBA" id="ARBA00043187"/>
    </source>
</evidence>
<feature type="binding site" evidence="12">
    <location>
        <position position="70"/>
    </location>
    <ligand>
        <name>Mg(2+)</name>
        <dbReference type="ChEBI" id="CHEBI:18420"/>
        <label>1</label>
    </ligand>
</feature>
<dbReference type="InterPro" id="IPR036705">
    <property type="entry name" value="Ribosyl_crysJ1_sf"/>
</dbReference>
<organism evidence="13 14">
    <name type="scientific">Lasiosphaeria miniovina</name>
    <dbReference type="NCBI Taxonomy" id="1954250"/>
    <lineage>
        <taxon>Eukaryota</taxon>
        <taxon>Fungi</taxon>
        <taxon>Dikarya</taxon>
        <taxon>Ascomycota</taxon>
        <taxon>Pezizomycotina</taxon>
        <taxon>Sordariomycetes</taxon>
        <taxon>Sordariomycetidae</taxon>
        <taxon>Sordariales</taxon>
        <taxon>Lasiosphaeriaceae</taxon>
        <taxon>Lasiosphaeria</taxon>
    </lineage>
</organism>
<comment type="cofactor">
    <cofactor evidence="12">
        <name>Mg(2+)</name>
        <dbReference type="ChEBI" id="CHEBI:18420"/>
    </cofactor>
    <text evidence="12">Binds 2 magnesium ions per subunit.</text>
</comment>
<dbReference type="GO" id="GO:0046872">
    <property type="term" value="F:metal ion binding"/>
    <property type="evidence" value="ECO:0007669"/>
    <property type="project" value="UniProtKB-KW"/>
</dbReference>
<feature type="binding site" evidence="12">
    <location>
        <position position="71"/>
    </location>
    <ligand>
        <name>Mg(2+)</name>
        <dbReference type="ChEBI" id="CHEBI:18420"/>
        <label>1</label>
    </ligand>
</feature>
<dbReference type="Pfam" id="PF03747">
    <property type="entry name" value="ADP_ribosyl_GH"/>
    <property type="match status" value="1"/>
</dbReference>
<evidence type="ECO:0000313" key="13">
    <source>
        <dbReference type="EMBL" id="KAK0723604.1"/>
    </source>
</evidence>
<keyword evidence="3" id="KW-0378">Hydrolase</keyword>
<evidence type="ECO:0000256" key="5">
    <source>
        <dbReference type="ARBA" id="ARBA00042398"/>
    </source>
</evidence>
<reference evidence="13" key="1">
    <citation type="submission" date="2023-06" db="EMBL/GenBank/DDBJ databases">
        <title>Genome-scale phylogeny and comparative genomics of the fungal order Sordariales.</title>
        <authorList>
            <consortium name="Lawrence Berkeley National Laboratory"/>
            <person name="Hensen N."/>
            <person name="Bonometti L."/>
            <person name="Westerberg I."/>
            <person name="Brannstrom I.O."/>
            <person name="Guillou S."/>
            <person name="Cros-Aarteil S."/>
            <person name="Calhoun S."/>
            <person name="Haridas S."/>
            <person name="Kuo A."/>
            <person name="Mondo S."/>
            <person name="Pangilinan J."/>
            <person name="Riley R."/>
            <person name="LaButti K."/>
            <person name="Andreopoulos B."/>
            <person name="Lipzen A."/>
            <person name="Chen C."/>
            <person name="Yanf M."/>
            <person name="Daum C."/>
            <person name="Ng V."/>
            <person name="Clum A."/>
            <person name="Steindorff A."/>
            <person name="Ohm R."/>
            <person name="Martin F."/>
            <person name="Silar P."/>
            <person name="Natvig D."/>
            <person name="Lalanne C."/>
            <person name="Gautier V."/>
            <person name="Ament-velasquez S.L."/>
            <person name="Kruys A."/>
            <person name="Hutchinson M.I."/>
            <person name="Powell A.J."/>
            <person name="Barry K."/>
            <person name="Miller A.N."/>
            <person name="Grigoriev I.V."/>
            <person name="Debuchy R."/>
            <person name="Gladieux P."/>
            <person name="Thoren M.H."/>
            <person name="Johannesson H."/>
        </authorList>
    </citation>
    <scope>NUCLEOTIDE SEQUENCE</scope>
    <source>
        <strain evidence="13">SMH2392-1A</strain>
    </source>
</reference>
<dbReference type="EC" id="3.2.1.143" evidence="2"/>
<protein>
    <recommendedName>
        <fullName evidence="4">ADP-ribosylhydrolase ARH3</fullName>
        <ecNumber evidence="2">3.2.1.143</ecNumber>
    </recommendedName>
    <alternativeName>
        <fullName evidence="5">ADP-ribose glycohydrolase ARH3</fullName>
    </alternativeName>
    <alternativeName>
        <fullName evidence="6">ADP-ribosylhydrolase 3</fullName>
    </alternativeName>
    <alternativeName>
        <fullName evidence="9">O-acetyl-ADP-ribose deacetylase ARH3</fullName>
    </alternativeName>
    <alternativeName>
        <fullName evidence="10">Poly(ADP-ribose) glycohydrolase ARH3</fullName>
    </alternativeName>
    <alternativeName>
        <fullName evidence="8">[Protein ADP-ribosylarginine] hydrolase-like protein 2</fullName>
    </alternativeName>
    <alternativeName>
        <fullName evidence="7">[Protein ADP-ribosylserine] hydrolase</fullName>
    </alternativeName>
</protein>
<comment type="catalytic activity">
    <reaction evidence="11">
        <text>alpha-NAD(+) + H2O = ADP-D-ribose + nicotinamide + H(+)</text>
        <dbReference type="Rhea" id="RHEA:68792"/>
        <dbReference type="ChEBI" id="CHEBI:15377"/>
        <dbReference type="ChEBI" id="CHEBI:15378"/>
        <dbReference type="ChEBI" id="CHEBI:17154"/>
        <dbReference type="ChEBI" id="CHEBI:57967"/>
        <dbReference type="ChEBI" id="CHEBI:77017"/>
    </reaction>
</comment>
<evidence type="ECO:0000256" key="7">
    <source>
        <dbReference type="ARBA" id="ARBA00042722"/>
    </source>
</evidence>
<evidence type="ECO:0000256" key="4">
    <source>
        <dbReference type="ARBA" id="ARBA00041057"/>
    </source>
</evidence>
<feature type="binding site" evidence="12">
    <location>
        <position position="327"/>
    </location>
    <ligand>
        <name>Mg(2+)</name>
        <dbReference type="ChEBI" id="CHEBI:18420"/>
        <label>1</label>
    </ligand>
</feature>
<evidence type="ECO:0000256" key="6">
    <source>
        <dbReference type="ARBA" id="ARBA00042471"/>
    </source>
</evidence>
<evidence type="ECO:0000256" key="11">
    <source>
        <dbReference type="ARBA" id="ARBA00049015"/>
    </source>
</evidence>
<proteinExistence type="inferred from homology"/>
<dbReference type="AlphaFoldDB" id="A0AA40E0P1"/>
<feature type="binding site" evidence="12">
    <location>
        <position position="329"/>
    </location>
    <ligand>
        <name>Mg(2+)</name>
        <dbReference type="ChEBI" id="CHEBI:18420"/>
        <label>1</label>
    </ligand>
</feature>
<sequence length="385" mass="40875">MAAFEETRSITSPSRQQRILGALLGVHAGDALGATVEFEAWEEIRNSHPKGVRDVVGGGPFDWPAGHATDDTDLTRAVLLAYRDVEARRRSQPADAPSGLSSENRHVATIAAQYMVDWYDGKWPGRTRGQPPRDIGGATARGIYKFKKTADVRNAGAGMGSAGNGSLMRCIPTALLTSEPCPLESESILISAVTHNDPHCTIACAAYNAMVSALLDAKAPADAWQIGRDTASRIGAATHNMVTGDATAAFEQRAAGKVEAALDAGKFLVSLRDLADKGPVAAENGPRALPFKGAGYVLESLIIAVAALFDPRPLEEALVDVVRIGRDTDTNAAIAGGILGARDGVDAIPLRWREKLQFVVEFTEVVDFMLVSPGPQALDPHQHQN</sequence>
<dbReference type="PANTHER" id="PTHR16222:SF24">
    <property type="entry name" value="ADP-RIBOSYLHYDROLASE ARH3"/>
    <property type="match status" value="1"/>
</dbReference>
<dbReference type="Proteomes" id="UP001172101">
    <property type="component" value="Unassembled WGS sequence"/>
</dbReference>
<name>A0AA40E0P1_9PEZI</name>
<comment type="similarity">
    <text evidence="1">Belongs to the ADP-ribosylglycohydrolase family.</text>
</comment>
<keyword evidence="14" id="KW-1185">Reference proteome</keyword>
<evidence type="ECO:0000256" key="3">
    <source>
        <dbReference type="ARBA" id="ARBA00022801"/>
    </source>
</evidence>
<keyword evidence="12" id="KW-0479">Metal-binding</keyword>
<dbReference type="EMBL" id="JAUIRO010000003">
    <property type="protein sequence ID" value="KAK0723604.1"/>
    <property type="molecule type" value="Genomic_DNA"/>
</dbReference>
<evidence type="ECO:0000256" key="2">
    <source>
        <dbReference type="ARBA" id="ARBA00012255"/>
    </source>
</evidence>
<feature type="binding site" evidence="12">
    <location>
        <position position="69"/>
    </location>
    <ligand>
        <name>Mg(2+)</name>
        <dbReference type="ChEBI" id="CHEBI:18420"/>
        <label>1</label>
    </ligand>
</feature>
<evidence type="ECO:0000313" key="14">
    <source>
        <dbReference type="Proteomes" id="UP001172101"/>
    </source>
</evidence>
<dbReference type="PANTHER" id="PTHR16222">
    <property type="entry name" value="ADP-RIBOSYLGLYCOHYDROLASE"/>
    <property type="match status" value="1"/>
</dbReference>
<dbReference type="GeneID" id="85320816"/>
<dbReference type="InterPro" id="IPR050792">
    <property type="entry name" value="ADP-ribosylglycohydrolase"/>
</dbReference>
<dbReference type="SUPFAM" id="SSF101478">
    <property type="entry name" value="ADP-ribosylglycohydrolase"/>
    <property type="match status" value="1"/>
</dbReference>
<accession>A0AA40E0P1</accession>